<accession>G8Y216</accession>
<dbReference type="eggNOG" id="ENOG502QPR4">
    <property type="taxonomic scope" value="Eukaryota"/>
</dbReference>
<name>G8Y216_PICSO</name>
<dbReference type="GO" id="GO:0016813">
    <property type="term" value="F:hydrolase activity, acting on carbon-nitrogen (but not peptide) bonds, in linear amidines"/>
    <property type="evidence" value="ECO:0007669"/>
    <property type="project" value="InterPro"/>
</dbReference>
<comment type="similarity">
    <text evidence="1">Belongs to the peptidase M20A family.</text>
</comment>
<dbReference type="Proteomes" id="UP000005222">
    <property type="component" value="Chromosome N"/>
</dbReference>
<feature type="domain" description="Peptidase M20 dimerisation" evidence="3">
    <location>
        <begin position="225"/>
        <end position="318"/>
    </location>
</feature>
<gene>
    <name evidence="4" type="primary">Piso0_005386</name>
    <name evidence="4" type="ORF">GNLVRS01_PISO0N14005g</name>
</gene>
<dbReference type="EMBL" id="FO082046">
    <property type="protein sequence ID" value="CCE86869.1"/>
    <property type="molecule type" value="Genomic_DNA"/>
</dbReference>
<dbReference type="HOGENOM" id="CLU_024588_2_0_1"/>
<evidence type="ECO:0000256" key="1">
    <source>
        <dbReference type="ARBA" id="ARBA00006247"/>
    </source>
</evidence>
<proteinExistence type="inferred from homology"/>
<reference evidence="4 5" key="1">
    <citation type="journal article" date="2012" name="G3 (Bethesda)">
        <title>Pichia sorbitophila, an interspecies yeast hybrid reveals early steps of genome resolution following polyploidization.</title>
        <authorList>
            <person name="Leh Louis V."/>
            <person name="Despons L."/>
            <person name="Friedrich A."/>
            <person name="Martin T."/>
            <person name="Durrens P."/>
            <person name="Casaregola S."/>
            <person name="Neuveglise C."/>
            <person name="Fairhead C."/>
            <person name="Marck C."/>
            <person name="Cruz J.A."/>
            <person name="Straub M.L."/>
            <person name="Kugler V."/>
            <person name="Sacerdot C."/>
            <person name="Uzunov Z."/>
            <person name="Thierry A."/>
            <person name="Weiss S."/>
            <person name="Bleykasten C."/>
            <person name="De Montigny J."/>
            <person name="Jacques N."/>
            <person name="Jung P."/>
            <person name="Lemaire M."/>
            <person name="Mallet S."/>
            <person name="Morel G."/>
            <person name="Richard G.F."/>
            <person name="Sarkar A."/>
            <person name="Savel G."/>
            <person name="Schacherer J."/>
            <person name="Seret M.L."/>
            <person name="Talla E."/>
            <person name="Samson G."/>
            <person name="Jubin C."/>
            <person name="Poulain J."/>
            <person name="Vacherie B."/>
            <person name="Barbe V."/>
            <person name="Pelletier E."/>
            <person name="Sherman D.J."/>
            <person name="Westhof E."/>
            <person name="Weissenbach J."/>
            <person name="Baret P.V."/>
            <person name="Wincker P."/>
            <person name="Gaillardin C."/>
            <person name="Dujon B."/>
            <person name="Souciet J.L."/>
        </authorList>
    </citation>
    <scope>NUCLEOTIDE SEQUENCE [LARGE SCALE GENOMIC DNA]</scope>
    <source>
        <strain evidence="5">ATCC MYA-4447 / BCRC 22081 / CBS 7064 / NBRC 10061 / NRRL Y-12695</strain>
    </source>
</reference>
<dbReference type="InterPro" id="IPR010158">
    <property type="entry name" value="Amidase_Cbmase"/>
</dbReference>
<evidence type="ECO:0000313" key="4">
    <source>
        <dbReference type="EMBL" id="CCE86869.1"/>
    </source>
</evidence>
<dbReference type="InterPro" id="IPR011650">
    <property type="entry name" value="Peptidase_M20_dimer"/>
</dbReference>
<evidence type="ECO:0000259" key="3">
    <source>
        <dbReference type="Pfam" id="PF07687"/>
    </source>
</evidence>
<dbReference type="AlphaFoldDB" id="G8Y216"/>
<dbReference type="Pfam" id="PF07687">
    <property type="entry name" value="M20_dimer"/>
    <property type="match status" value="1"/>
</dbReference>
<evidence type="ECO:0000256" key="2">
    <source>
        <dbReference type="ARBA" id="ARBA00022801"/>
    </source>
</evidence>
<keyword evidence="2" id="KW-0378">Hydrolase</keyword>
<dbReference type="SUPFAM" id="SSF53187">
    <property type="entry name" value="Zn-dependent exopeptidases"/>
    <property type="match status" value="1"/>
</dbReference>
<keyword evidence="5" id="KW-1185">Reference proteome</keyword>
<dbReference type="InterPro" id="IPR036264">
    <property type="entry name" value="Bact_exopeptidase_dim_dom"/>
</dbReference>
<dbReference type="Gene3D" id="3.40.630.10">
    <property type="entry name" value="Zn peptidases"/>
    <property type="match status" value="1"/>
</dbReference>
<dbReference type="PANTHER" id="PTHR32494">
    <property type="entry name" value="ALLANTOATE DEIMINASE-RELATED"/>
    <property type="match status" value="1"/>
</dbReference>
<dbReference type="Gene3D" id="3.30.70.360">
    <property type="match status" value="1"/>
</dbReference>
<dbReference type="SUPFAM" id="SSF55031">
    <property type="entry name" value="Bacterial exopeptidase dimerisation domain"/>
    <property type="match status" value="1"/>
</dbReference>
<dbReference type="STRING" id="559304.G8Y216"/>
<dbReference type="Pfam" id="PF01546">
    <property type="entry name" value="Peptidase_M20"/>
    <property type="match status" value="1"/>
</dbReference>
<protein>
    <submittedName>
        <fullName evidence="4">Piso0_005386 protein</fullName>
    </submittedName>
</protein>
<dbReference type="InterPro" id="IPR002933">
    <property type="entry name" value="Peptidase_M20"/>
</dbReference>
<evidence type="ECO:0000313" key="5">
    <source>
        <dbReference type="Proteomes" id="UP000005222"/>
    </source>
</evidence>
<dbReference type="OrthoDB" id="4676at2759"/>
<dbReference type="PIRSF" id="PIRSF001235">
    <property type="entry name" value="Amidase_carbamoylase"/>
    <property type="match status" value="1"/>
</dbReference>
<dbReference type="CDD" id="cd03884">
    <property type="entry name" value="M20_bAS"/>
    <property type="match status" value="1"/>
</dbReference>
<sequence length="434" mass="47450">MSKGLSIVQGRLLKSIHFTAQYGAKGVWGGASTETGVCRLALSDLDKMVRDWFVSETKKLGCEIKVDAIGNIFSIYPGKNDGVPTAIGSHLDTQPTGGRYDGVYGVLAGLEVLKIFRENSFVPNYPVAVVNWTNEEGARFPKATMASSLWAENVSEESIMNLESITDQKPVTVEQELTRIGYRGEIPASYKENPLAAHFELHIEQGPILESENKKIGIVTGAQAYDWYKVTIQGNSSHTGTTPLGARSDALLAASRMITKCNEVAHKHNGLVSVGVIDIEPAVVNVIPKKVSFIYDARHASDNELSKMHADLTQEFEEIVRTSQGPLSIKPLELSIEHLFHSKAVHFDPDCISSVKDESIHLYGESNVKEIMSGAGHDSCSTSFRCPTSMIFIPSRNGISHSPEEYSTPESIDEGLSVLLGAVIRYDELRKIKG</sequence>
<dbReference type="NCBIfam" id="TIGR01879">
    <property type="entry name" value="hydantase"/>
    <property type="match status" value="1"/>
</dbReference>
<dbReference type="OMA" id="FGKAHPY"/>
<dbReference type="InParanoid" id="G8Y216"/>
<organism evidence="4 5">
    <name type="scientific">Pichia sorbitophila (strain ATCC MYA-4447 / BCRC 22081 / CBS 7064 / NBRC 10061 / NRRL Y-12695)</name>
    <name type="common">Hybrid yeast</name>
    <dbReference type="NCBI Taxonomy" id="559304"/>
    <lineage>
        <taxon>Eukaryota</taxon>
        <taxon>Fungi</taxon>
        <taxon>Dikarya</taxon>
        <taxon>Ascomycota</taxon>
        <taxon>Saccharomycotina</taxon>
        <taxon>Pichiomycetes</taxon>
        <taxon>Debaryomycetaceae</taxon>
        <taxon>Millerozyma</taxon>
    </lineage>
</organism>
<dbReference type="PANTHER" id="PTHR32494:SF5">
    <property type="entry name" value="ALLANTOATE AMIDOHYDROLASE"/>
    <property type="match status" value="1"/>
</dbReference>